<keyword evidence="2" id="KW-1185">Reference proteome</keyword>
<protein>
    <submittedName>
        <fullName evidence="1">Uncharacterized protein</fullName>
    </submittedName>
</protein>
<evidence type="ECO:0000313" key="2">
    <source>
        <dbReference type="Proteomes" id="UP001611383"/>
    </source>
</evidence>
<organism evidence="1 2">
    <name type="scientific">Archangium minus</name>
    <dbReference type="NCBI Taxonomy" id="83450"/>
    <lineage>
        <taxon>Bacteria</taxon>
        <taxon>Pseudomonadati</taxon>
        <taxon>Myxococcota</taxon>
        <taxon>Myxococcia</taxon>
        <taxon>Myxococcales</taxon>
        <taxon>Cystobacterineae</taxon>
        <taxon>Archangiaceae</taxon>
        <taxon>Archangium</taxon>
    </lineage>
</organism>
<dbReference type="EMBL" id="CP043494">
    <property type="protein sequence ID" value="WNG53097.1"/>
    <property type="molecule type" value="Genomic_DNA"/>
</dbReference>
<accession>A0ABY9XCE1</accession>
<dbReference type="Proteomes" id="UP001611383">
    <property type="component" value="Chromosome"/>
</dbReference>
<reference evidence="1 2" key="1">
    <citation type="submission" date="2019-08" db="EMBL/GenBank/DDBJ databases">
        <title>Archangium and Cystobacter genomes.</title>
        <authorList>
            <person name="Chen I.-C.K."/>
            <person name="Wielgoss S."/>
        </authorList>
    </citation>
    <scope>NUCLEOTIDE SEQUENCE [LARGE SCALE GENOMIC DNA]</scope>
    <source>
        <strain evidence="1 2">Cbm 6</strain>
    </source>
</reference>
<proteinExistence type="predicted"/>
<sequence length="99" mass="10698">MGNALVGHPKDFAQAALSTPDVRNLARGLPVDLLQEGALLAAEAARNLSSTFAHMIVQEACRLALEPEEALLAGALWMRLQRASSIVEEYLDKIRTTSL</sequence>
<evidence type="ECO:0000313" key="1">
    <source>
        <dbReference type="EMBL" id="WNG53097.1"/>
    </source>
</evidence>
<name>A0ABY9XCE1_9BACT</name>
<gene>
    <name evidence="1" type="ORF">F0U60_53880</name>
</gene>